<dbReference type="PANTHER" id="PTHR37481">
    <property type="entry name" value="LIPOPOLYSACCHARIDE EXPORT SYSTEM PROTEIN LPTC"/>
    <property type="match status" value="1"/>
</dbReference>
<keyword evidence="3 6" id="KW-0812">Transmembrane</keyword>
<dbReference type="InterPro" id="IPR052363">
    <property type="entry name" value="LPS_export_LptC"/>
</dbReference>
<accession>A0A840FXT0</accession>
<evidence type="ECO:0000313" key="7">
    <source>
        <dbReference type="EMBL" id="MBB4246927.1"/>
    </source>
</evidence>
<keyword evidence="5 6" id="KW-0472">Membrane</keyword>
<dbReference type="OrthoDB" id="8589410at2"/>
<keyword evidence="1" id="KW-1003">Cell membrane</keyword>
<dbReference type="Pfam" id="PF06835">
    <property type="entry name" value="LptC"/>
    <property type="match status" value="1"/>
</dbReference>
<dbReference type="PANTHER" id="PTHR37481:SF1">
    <property type="entry name" value="LIPOPOLYSACCHARIDE EXPORT SYSTEM PROTEIN LPTC"/>
    <property type="match status" value="1"/>
</dbReference>
<dbReference type="GO" id="GO:0030288">
    <property type="term" value="C:outer membrane-bounded periplasmic space"/>
    <property type="evidence" value="ECO:0007669"/>
    <property type="project" value="TreeGrafter"/>
</dbReference>
<keyword evidence="2" id="KW-0997">Cell inner membrane</keyword>
<dbReference type="InterPro" id="IPR026265">
    <property type="entry name" value="LptC"/>
</dbReference>
<evidence type="ECO:0000256" key="5">
    <source>
        <dbReference type="ARBA" id="ARBA00023136"/>
    </source>
</evidence>
<proteinExistence type="predicted"/>
<evidence type="ECO:0000256" key="2">
    <source>
        <dbReference type="ARBA" id="ARBA00022519"/>
    </source>
</evidence>
<dbReference type="GO" id="GO:0005886">
    <property type="term" value="C:plasma membrane"/>
    <property type="evidence" value="ECO:0007669"/>
    <property type="project" value="InterPro"/>
</dbReference>
<keyword evidence="4 6" id="KW-1133">Transmembrane helix</keyword>
<dbReference type="Proteomes" id="UP000587070">
    <property type="component" value="Unassembled WGS sequence"/>
</dbReference>
<name>A0A840FXT0_RHOTE</name>
<dbReference type="AlphaFoldDB" id="A0A840FXT0"/>
<keyword evidence="8" id="KW-1185">Reference proteome</keyword>
<evidence type="ECO:0000313" key="8">
    <source>
        <dbReference type="Proteomes" id="UP000587070"/>
    </source>
</evidence>
<organism evidence="7 8">
    <name type="scientific">Rhodocyclus tenuis</name>
    <name type="common">Rhodospirillum tenue</name>
    <dbReference type="NCBI Taxonomy" id="1066"/>
    <lineage>
        <taxon>Bacteria</taxon>
        <taxon>Pseudomonadati</taxon>
        <taxon>Pseudomonadota</taxon>
        <taxon>Betaproteobacteria</taxon>
        <taxon>Rhodocyclales</taxon>
        <taxon>Rhodocyclaceae</taxon>
        <taxon>Rhodocyclus</taxon>
    </lineage>
</organism>
<dbReference type="EMBL" id="JACIGE010000003">
    <property type="protein sequence ID" value="MBB4246927.1"/>
    <property type="molecule type" value="Genomic_DNA"/>
</dbReference>
<protein>
    <submittedName>
        <fullName evidence="7">Lipopolysaccharide export system protein LptC</fullName>
    </submittedName>
</protein>
<evidence type="ECO:0000256" key="4">
    <source>
        <dbReference type="ARBA" id="ARBA00022989"/>
    </source>
</evidence>
<comment type="caution">
    <text evidence="7">The sequence shown here is derived from an EMBL/GenBank/DDBJ whole genome shotgun (WGS) entry which is preliminary data.</text>
</comment>
<dbReference type="RefSeq" id="WP_153115420.1">
    <property type="nucleotide sequence ID" value="NZ_JACIGE010000003.1"/>
</dbReference>
<evidence type="ECO:0000256" key="3">
    <source>
        <dbReference type="ARBA" id="ARBA00022692"/>
    </source>
</evidence>
<dbReference type="GO" id="GO:0017089">
    <property type="term" value="F:glycolipid transfer activity"/>
    <property type="evidence" value="ECO:0007669"/>
    <property type="project" value="TreeGrafter"/>
</dbReference>
<sequence length="209" mass="23219">MAAHSALGELMNPFAGARLSSAFFPLAVLLALAALTWWLRGAVELPAVKHDGKTRHDPDYIIEDSQLRKLDEHGRLQYTLTSREVRHYPDDDTTDITLPHLVHVGPGKPTTTMSADRAHMSQDGERVDLYDNVRVQRAATAKRDAMLATMPQLTVLPDDEKAFTKSPVRITEGSSWLTGVGMRIDNATQTYFLDSQAVGQFESPHAKKR</sequence>
<reference evidence="7 8" key="1">
    <citation type="submission" date="2020-08" db="EMBL/GenBank/DDBJ databases">
        <title>Genome sequencing of Purple Non-Sulfur Bacteria from various extreme environments.</title>
        <authorList>
            <person name="Mayer M."/>
        </authorList>
    </citation>
    <scope>NUCLEOTIDE SEQUENCE [LARGE SCALE GENOMIC DNA]</scope>
    <source>
        <strain evidence="7 8">2761</strain>
    </source>
</reference>
<dbReference type="GO" id="GO:0015221">
    <property type="term" value="F:lipopolysaccharide transmembrane transporter activity"/>
    <property type="evidence" value="ECO:0007669"/>
    <property type="project" value="InterPro"/>
</dbReference>
<feature type="transmembrane region" description="Helical" evidence="6">
    <location>
        <begin position="20"/>
        <end position="39"/>
    </location>
</feature>
<evidence type="ECO:0000256" key="1">
    <source>
        <dbReference type="ARBA" id="ARBA00022475"/>
    </source>
</evidence>
<dbReference type="NCBIfam" id="TIGR04409">
    <property type="entry name" value="LptC_YrbK"/>
    <property type="match status" value="1"/>
</dbReference>
<gene>
    <name evidence="7" type="ORF">GGD90_001290</name>
</gene>
<dbReference type="Gene3D" id="2.60.450.10">
    <property type="entry name" value="Lipopolysaccharide (LPS) transport protein A like domain"/>
    <property type="match status" value="1"/>
</dbReference>
<evidence type="ECO:0000256" key="6">
    <source>
        <dbReference type="SAM" id="Phobius"/>
    </source>
</evidence>
<dbReference type="InterPro" id="IPR010664">
    <property type="entry name" value="LipoPS_assembly_LptC-rel"/>
</dbReference>